<evidence type="ECO:0000256" key="1">
    <source>
        <dbReference type="ARBA" id="ARBA00011891"/>
    </source>
</evidence>
<dbReference type="PANTHER" id="PTHR28583:SF1">
    <property type="entry name" value="ACID CERAMIDASE"/>
    <property type="match status" value="1"/>
</dbReference>
<dbReference type="EMBL" id="JAFJYH010000178">
    <property type="protein sequence ID" value="KAG4416668.1"/>
    <property type="molecule type" value="Genomic_DNA"/>
</dbReference>
<accession>A0A8H7W8Y1</accession>
<dbReference type="AlphaFoldDB" id="A0A8H7W8Y1"/>
<dbReference type="Pfam" id="PF15508">
    <property type="entry name" value="NAAA-beta"/>
    <property type="match status" value="1"/>
</dbReference>
<evidence type="ECO:0000313" key="5">
    <source>
        <dbReference type="Proteomes" id="UP000664132"/>
    </source>
</evidence>
<dbReference type="InterPro" id="IPR029130">
    <property type="entry name" value="Acid_ceramidase_N"/>
</dbReference>
<dbReference type="Proteomes" id="UP000664132">
    <property type="component" value="Unassembled WGS sequence"/>
</dbReference>
<feature type="region of interest" description="Disordered" evidence="2">
    <location>
        <begin position="286"/>
        <end position="306"/>
    </location>
</feature>
<comment type="caution">
    <text evidence="4">The sequence shown here is derived from an EMBL/GenBank/DDBJ whole genome shotgun (WGS) entry which is preliminary data.</text>
</comment>
<dbReference type="PANTHER" id="PTHR28583">
    <property type="entry name" value="ACID AMIDASE"/>
    <property type="match status" value="1"/>
</dbReference>
<evidence type="ECO:0000313" key="4">
    <source>
        <dbReference type="EMBL" id="KAG4416668.1"/>
    </source>
</evidence>
<keyword evidence="5" id="KW-1185">Reference proteome</keyword>
<name>A0A8H7W8Y1_9HELO</name>
<protein>
    <recommendedName>
        <fullName evidence="1">ceramidase</fullName>
        <ecNumber evidence="1">3.5.1.23</ecNumber>
    </recommendedName>
</protein>
<evidence type="ECO:0000259" key="3">
    <source>
        <dbReference type="Pfam" id="PF15508"/>
    </source>
</evidence>
<dbReference type="GO" id="GO:0017040">
    <property type="term" value="F:N-acylsphingosine amidohydrolase activity"/>
    <property type="evidence" value="ECO:0007669"/>
    <property type="project" value="UniProtKB-EC"/>
</dbReference>
<dbReference type="EC" id="3.5.1.23" evidence="1"/>
<gene>
    <name evidence="4" type="ORF">IFR04_010186</name>
</gene>
<proteinExistence type="predicted"/>
<feature type="domain" description="Acid ceramidase N-terminal" evidence="3">
    <location>
        <begin position="11"/>
        <end position="73"/>
    </location>
</feature>
<dbReference type="OrthoDB" id="5273684at2759"/>
<sequence>MAPPQPPEKDTPIPTYRIDLSLPPAERYVKLATDFSPEMKAMTSLLDEVLQMVIPWLWLRKFVEWLASIFLRRVHSAEETQELRGISATSGVDLYFLIALNVLLDSLLGCTSGGVMTSLGRKGEGGKRMLHFRTLDWGMDPLRRVLVALEFVRTKSEDPERIIGRSITYAGFVGMLTGVRRDLSVSLNFRPTHSCSNLALRKHQLFVLLGFRPSVCSFIRNVITPSDAEQQVNPVSLENQVANFQRLRCPPCYLILSDGGSTAVIERDLDTAEVRSDKEFIIITNNDTRSFDPDNPQQSRSKKEKSSLVLDMDSWIEESEERRACVWRKWSSVKRRQEKKLLKKEGASQEDVASIGWASVRENTLKDWLRAYPVMNECTHFMCIMDAEQGTVRFLERGVVIDDDIEEVSDK</sequence>
<evidence type="ECO:0000256" key="2">
    <source>
        <dbReference type="SAM" id="MobiDB-lite"/>
    </source>
</evidence>
<dbReference type="Gene3D" id="3.60.60.10">
    <property type="entry name" value="Penicillin V Acylase, Chain A"/>
    <property type="match status" value="1"/>
</dbReference>
<reference evidence="4" key="1">
    <citation type="submission" date="2021-02" db="EMBL/GenBank/DDBJ databases">
        <title>Genome sequence Cadophora malorum strain M34.</title>
        <authorList>
            <person name="Stefanovic E."/>
            <person name="Vu D."/>
            <person name="Scully C."/>
            <person name="Dijksterhuis J."/>
            <person name="Roader J."/>
            <person name="Houbraken J."/>
        </authorList>
    </citation>
    <scope>NUCLEOTIDE SEQUENCE</scope>
    <source>
        <strain evidence="4">M34</strain>
    </source>
</reference>
<organism evidence="4 5">
    <name type="scientific">Cadophora malorum</name>
    <dbReference type="NCBI Taxonomy" id="108018"/>
    <lineage>
        <taxon>Eukaryota</taxon>
        <taxon>Fungi</taxon>
        <taxon>Dikarya</taxon>
        <taxon>Ascomycota</taxon>
        <taxon>Pezizomycotina</taxon>
        <taxon>Leotiomycetes</taxon>
        <taxon>Helotiales</taxon>
        <taxon>Ploettnerulaceae</taxon>
        <taxon>Cadophora</taxon>
    </lineage>
</organism>